<evidence type="ECO:0000256" key="3">
    <source>
        <dbReference type="ARBA" id="ARBA00022989"/>
    </source>
</evidence>
<feature type="region of interest" description="Disordered" evidence="5">
    <location>
        <begin position="154"/>
        <end position="182"/>
    </location>
</feature>
<evidence type="ECO:0000256" key="1">
    <source>
        <dbReference type="ARBA" id="ARBA00004167"/>
    </source>
</evidence>
<reference evidence="7 8" key="1">
    <citation type="journal article" date="2024" name="Commun. Biol.">
        <title>Comparative genomic analysis of thermophilic fungi reveals convergent evolutionary adaptations and gene losses.</title>
        <authorList>
            <person name="Steindorff A.S."/>
            <person name="Aguilar-Pontes M.V."/>
            <person name="Robinson A.J."/>
            <person name="Andreopoulos B."/>
            <person name="LaButti K."/>
            <person name="Kuo A."/>
            <person name="Mondo S."/>
            <person name="Riley R."/>
            <person name="Otillar R."/>
            <person name="Haridas S."/>
            <person name="Lipzen A."/>
            <person name="Grimwood J."/>
            <person name="Schmutz J."/>
            <person name="Clum A."/>
            <person name="Reid I.D."/>
            <person name="Moisan M.C."/>
            <person name="Butler G."/>
            <person name="Nguyen T.T.M."/>
            <person name="Dewar K."/>
            <person name="Conant G."/>
            <person name="Drula E."/>
            <person name="Henrissat B."/>
            <person name="Hansel C."/>
            <person name="Singer S."/>
            <person name="Hutchinson M.I."/>
            <person name="de Vries R.P."/>
            <person name="Natvig D.O."/>
            <person name="Powell A.J."/>
            <person name="Tsang A."/>
            <person name="Grigoriev I.V."/>
        </authorList>
    </citation>
    <scope>NUCLEOTIDE SEQUENCE [LARGE SCALE GENOMIC DNA]</scope>
    <source>
        <strain evidence="7 8">CBS 620.91</strain>
    </source>
</reference>
<evidence type="ECO:0000313" key="8">
    <source>
        <dbReference type="Proteomes" id="UP001583172"/>
    </source>
</evidence>
<keyword evidence="8" id="KW-1185">Reference proteome</keyword>
<comment type="caution">
    <text evidence="7">The sequence shown here is derived from an EMBL/GenBank/DDBJ whole genome shotgun (WGS) entry which is preliminary data.</text>
</comment>
<dbReference type="Proteomes" id="UP001583172">
    <property type="component" value="Unassembled WGS sequence"/>
</dbReference>
<dbReference type="InterPro" id="IPR051694">
    <property type="entry name" value="Immunoregulatory_rcpt-like"/>
</dbReference>
<evidence type="ECO:0000256" key="2">
    <source>
        <dbReference type="ARBA" id="ARBA00022692"/>
    </source>
</evidence>
<proteinExistence type="predicted"/>
<feature type="transmembrane region" description="Helical" evidence="6">
    <location>
        <begin position="120"/>
        <end position="146"/>
    </location>
</feature>
<dbReference type="EMBL" id="JAZGSY010000570">
    <property type="protein sequence ID" value="KAL1835670.1"/>
    <property type="molecule type" value="Genomic_DNA"/>
</dbReference>
<evidence type="ECO:0000256" key="5">
    <source>
        <dbReference type="SAM" id="MobiDB-lite"/>
    </source>
</evidence>
<dbReference type="PANTHER" id="PTHR15549">
    <property type="entry name" value="PAIRED IMMUNOGLOBULIN-LIKE TYPE 2 RECEPTOR"/>
    <property type="match status" value="1"/>
</dbReference>
<evidence type="ECO:0000313" key="7">
    <source>
        <dbReference type="EMBL" id="KAL1835670.1"/>
    </source>
</evidence>
<sequence length="182" mass="19164">MGTARGARHMRGAFDGLGSRRRLQWGLDMRNLANDDRHRLNTNCTDIESTLCQTWSWASDGALGFGCGKTGGVTPILPQPTSTTSSTTSTPTSTRPPTSSISPQPTAGAPPPPPGYSVPLSLGATIGIAVGLGVPLTLLAGCGIFLMHKHRQRKKAAAKHNTQQRPQGENAATEPKRGVATW</sequence>
<dbReference type="PANTHER" id="PTHR15549:SF33">
    <property type="entry name" value="MEMBRANE PROTEIN WSC4, PUTATIVE (AFU_ORTHOLOGUE AFUA_5G09020)-RELATED"/>
    <property type="match status" value="1"/>
</dbReference>
<name>A0ABR3V1L0_HUMIN</name>
<protein>
    <submittedName>
        <fullName evidence="7">Uncharacterized protein</fullName>
    </submittedName>
</protein>
<feature type="compositionally biased region" description="Low complexity" evidence="5">
    <location>
        <begin position="74"/>
        <end position="107"/>
    </location>
</feature>
<evidence type="ECO:0000256" key="4">
    <source>
        <dbReference type="ARBA" id="ARBA00023136"/>
    </source>
</evidence>
<keyword evidence="2 6" id="KW-0812">Transmembrane</keyword>
<keyword evidence="3 6" id="KW-1133">Transmembrane helix</keyword>
<comment type="subcellular location">
    <subcellularLocation>
        <location evidence="1">Membrane</location>
        <topology evidence="1">Single-pass membrane protein</topology>
    </subcellularLocation>
</comment>
<organism evidence="7 8">
    <name type="scientific">Humicola insolens</name>
    <name type="common">Soft-rot fungus</name>
    <dbReference type="NCBI Taxonomy" id="85995"/>
    <lineage>
        <taxon>Eukaryota</taxon>
        <taxon>Fungi</taxon>
        <taxon>Dikarya</taxon>
        <taxon>Ascomycota</taxon>
        <taxon>Pezizomycotina</taxon>
        <taxon>Sordariomycetes</taxon>
        <taxon>Sordariomycetidae</taxon>
        <taxon>Sordariales</taxon>
        <taxon>Chaetomiaceae</taxon>
        <taxon>Mycothermus</taxon>
    </lineage>
</organism>
<accession>A0ABR3V1L0</accession>
<keyword evidence="4 6" id="KW-0472">Membrane</keyword>
<gene>
    <name evidence="7" type="ORF">VTJ49DRAFT_6253</name>
</gene>
<evidence type="ECO:0000256" key="6">
    <source>
        <dbReference type="SAM" id="Phobius"/>
    </source>
</evidence>
<feature type="region of interest" description="Disordered" evidence="5">
    <location>
        <begin position="74"/>
        <end position="114"/>
    </location>
</feature>